<dbReference type="AlphaFoldDB" id="A0A640SQT3"/>
<feature type="domain" description="Aminoglycoside phosphotransferase" evidence="2">
    <location>
        <begin position="41"/>
        <end position="269"/>
    </location>
</feature>
<accession>A0A640SQT3</accession>
<comment type="caution">
    <text evidence="3">The sequence shown here is derived from an EMBL/GenBank/DDBJ whole genome shotgun (WGS) entry which is preliminary data.</text>
</comment>
<dbReference type="InterPro" id="IPR002575">
    <property type="entry name" value="Aminoglycoside_PTrfase"/>
</dbReference>
<sequence length="310" mass="33028">MLAQQPFLLHSPDGRPRPPAVPTPASLAWVRARTGGRVLSAEPLAAGAVHHNVAITVDGNPPRRVVLRWSADQRPQDDAPREAILREAAVLSLLERAGLCAPRLIATDPGGAQCGVPTLLMTYLEGRQPDADTARSPEFAAQLGAAAHDIHRVDSTGAAADAIAPFRLYNDLVNPRPPRHSGRPALWERAFSAVSAGAPAAPAVFVHRDYHAGNTLWSGSTLTGLVDWNTASLGPAGFDLSHMRWNLAVSVGGDAADRFAAHYDRLAGREPAHHPYWDVVAVVDLLPEDGLGPAVLERLEPFLDAALARL</sequence>
<protein>
    <recommendedName>
        <fullName evidence="2">Aminoglycoside phosphotransferase domain-containing protein</fullName>
    </recommendedName>
</protein>
<gene>
    <name evidence="3" type="ORF">Sgleb_18700</name>
</gene>
<name>A0A640SQT3_9ACTN</name>
<dbReference type="Pfam" id="PF01636">
    <property type="entry name" value="APH"/>
    <property type="match status" value="1"/>
</dbReference>
<keyword evidence="4" id="KW-1185">Reference proteome</keyword>
<dbReference type="EMBL" id="BLIO01000001">
    <property type="protein sequence ID" value="GFE13823.1"/>
    <property type="molecule type" value="Genomic_DNA"/>
</dbReference>
<evidence type="ECO:0000256" key="1">
    <source>
        <dbReference type="SAM" id="MobiDB-lite"/>
    </source>
</evidence>
<dbReference type="InterPro" id="IPR051678">
    <property type="entry name" value="AGP_Transferase"/>
</dbReference>
<dbReference type="InterPro" id="IPR011009">
    <property type="entry name" value="Kinase-like_dom_sf"/>
</dbReference>
<dbReference type="Gene3D" id="3.90.1200.10">
    <property type="match status" value="1"/>
</dbReference>
<evidence type="ECO:0000313" key="4">
    <source>
        <dbReference type="Proteomes" id="UP000430079"/>
    </source>
</evidence>
<reference evidence="3 4" key="1">
    <citation type="submission" date="2019-12" db="EMBL/GenBank/DDBJ databases">
        <title>Whole genome shotgun sequence of Streptomyces hygroscopicus subsp. glebosus NBRC 13786.</title>
        <authorList>
            <person name="Ichikawa N."/>
            <person name="Kimura A."/>
            <person name="Kitahashi Y."/>
            <person name="Komaki H."/>
            <person name="Tamura T."/>
        </authorList>
    </citation>
    <scope>NUCLEOTIDE SEQUENCE [LARGE SCALE GENOMIC DNA]</scope>
    <source>
        <strain evidence="3 4">NBRC 13786</strain>
    </source>
</reference>
<evidence type="ECO:0000259" key="2">
    <source>
        <dbReference type="Pfam" id="PF01636"/>
    </source>
</evidence>
<organism evidence="3 4">
    <name type="scientific">Streptomyces glebosus</name>
    <dbReference type="NCBI Taxonomy" id="249580"/>
    <lineage>
        <taxon>Bacteria</taxon>
        <taxon>Bacillati</taxon>
        <taxon>Actinomycetota</taxon>
        <taxon>Actinomycetes</taxon>
        <taxon>Kitasatosporales</taxon>
        <taxon>Streptomycetaceae</taxon>
        <taxon>Streptomyces</taxon>
    </lineage>
</organism>
<feature type="region of interest" description="Disordered" evidence="1">
    <location>
        <begin position="1"/>
        <end position="22"/>
    </location>
</feature>
<dbReference type="PANTHER" id="PTHR21310">
    <property type="entry name" value="AMINOGLYCOSIDE PHOSPHOTRANSFERASE-RELATED-RELATED"/>
    <property type="match status" value="1"/>
</dbReference>
<dbReference type="Proteomes" id="UP000430079">
    <property type="component" value="Unassembled WGS sequence"/>
</dbReference>
<dbReference type="RefSeq" id="WP_190145698.1">
    <property type="nucleotide sequence ID" value="NZ_BLIO01000001.1"/>
</dbReference>
<dbReference type="SUPFAM" id="SSF56112">
    <property type="entry name" value="Protein kinase-like (PK-like)"/>
    <property type="match status" value="1"/>
</dbReference>
<evidence type="ECO:0000313" key="3">
    <source>
        <dbReference type="EMBL" id="GFE13823.1"/>
    </source>
</evidence>
<proteinExistence type="predicted"/>